<evidence type="ECO:0000256" key="2">
    <source>
        <dbReference type="ARBA" id="ARBA00022801"/>
    </source>
</evidence>
<name>A0A2P8I3M2_SACCR</name>
<evidence type="ECO:0000313" key="12">
    <source>
        <dbReference type="EMBL" id="PSL53067.1"/>
    </source>
</evidence>
<dbReference type="CDD" id="cd02850">
    <property type="entry name" value="E_set_Cellulase_N"/>
    <property type="match status" value="1"/>
</dbReference>
<gene>
    <name evidence="12" type="ORF">B0I31_110158</name>
</gene>
<feature type="compositionally biased region" description="Polar residues" evidence="9">
    <location>
        <begin position="941"/>
        <end position="950"/>
    </location>
</feature>
<dbReference type="PANTHER" id="PTHR22298">
    <property type="entry name" value="ENDO-1,4-BETA-GLUCANASE"/>
    <property type="match status" value="1"/>
</dbReference>
<keyword evidence="3 6" id="KW-0119">Carbohydrate metabolism</keyword>
<reference evidence="12 13" key="1">
    <citation type="submission" date="2018-03" db="EMBL/GenBank/DDBJ databases">
        <title>Genomic Encyclopedia of Type Strains, Phase III (KMG-III): the genomes of soil and plant-associated and newly described type strains.</title>
        <authorList>
            <person name="Whitman W."/>
        </authorList>
    </citation>
    <scope>NUCLEOTIDE SEQUENCE [LARGE SCALE GENOMIC DNA]</scope>
    <source>
        <strain evidence="12 13">CGMCC 4.7097</strain>
    </source>
</reference>
<keyword evidence="8" id="KW-0136">Cellulose degradation</keyword>
<dbReference type="Pfam" id="PF02018">
    <property type="entry name" value="CBM_4_9"/>
    <property type="match status" value="1"/>
</dbReference>
<dbReference type="GO" id="GO:0008810">
    <property type="term" value="F:cellulase activity"/>
    <property type="evidence" value="ECO:0007669"/>
    <property type="project" value="UniProtKB-EC"/>
</dbReference>
<comment type="catalytic activity">
    <reaction evidence="8">
        <text>Endohydrolysis of (1-&gt;4)-beta-D-glucosidic linkages in cellulose, lichenin and cereal beta-D-glucans.</text>
        <dbReference type="EC" id="3.2.1.4"/>
    </reaction>
</comment>
<dbReference type="InterPro" id="IPR003305">
    <property type="entry name" value="CenC_carb-bd"/>
</dbReference>
<dbReference type="InterPro" id="IPR003961">
    <property type="entry name" value="FN3_dom"/>
</dbReference>
<dbReference type="InterPro" id="IPR001919">
    <property type="entry name" value="CBD2"/>
</dbReference>
<evidence type="ECO:0000256" key="3">
    <source>
        <dbReference type="ARBA" id="ARBA00023277"/>
    </source>
</evidence>
<dbReference type="Gene3D" id="1.50.10.10">
    <property type="match status" value="1"/>
</dbReference>
<keyword evidence="4 6" id="KW-0326">Glycosidase</keyword>
<dbReference type="OrthoDB" id="9808897at2"/>
<evidence type="ECO:0000313" key="13">
    <source>
        <dbReference type="Proteomes" id="UP000241118"/>
    </source>
</evidence>
<feature type="domain" description="Fibronectin type-III" evidence="10">
    <location>
        <begin position="765"/>
        <end position="855"/>
    </location>
</feature>
<dbReference type="InterPro" id="IPR014756">
    <property type="entry name" value="Ig_E-set"/>
</dbReference>
<dbReference type="EMBL" id="PYAX01000010">
    <property type="protein sequence ID" value="PSL53067.1"/>
    <property type="molecule type" value="Genomic_DNA"/>
</dbReference>
<feature type="active site" evidence="6">
    <location>
        <position position="675"/>
    </location>
</feature>
<keyword evidence="8" id="KW-0732">Signal</keyword>
<dbReference type="Pfam" id="PF02927">
    <property type="entry name" value="CelD_N"/>
    <property type="match status" value="1"/>
</dbReference>
<feature type="active site" evidence="7">
    <location>
        <position position="732"/>
    </location>
</feature>
<accession>A0A2P8I3M2</accession>
<dbReference type="InterPro" id="IPR008979">
    <property type="entry name" value="Galactose-bd-like_sf"/>
</dbReference>
<evidence type="ECO:0000256" key="8">
    <source>
        <dbReference type="RuleBase" id="RU361166"/>
    </source>
</evidence>
<dbReference type="Pfam" id="PF00553">
    <property type="entry name" value="CBM_2"/>
    <property type="match status" value="1"/>
</dbReference>
<dbReference type="InterPro" id="IPR008928">
    <property type="entry name" value="6-hairpin_glycosidase_sf"/>
</dbReference>
<dbReference type="InterPro" id="IPR001701">
    <property type="entry name" value="Glyco_hydro_9"/>
</dbReference>
<dbReference type="Gene3D" id="2.60.40.290">
    <property type="match status" value="1"/>
</dbReference>
<feature type="region of interest" description="Disordered" evidence="9">
    <location>
        <begin position="941"/>
        <end position="963"/>
    </location>
</feature>
<dbReference type="SUPFAM" id="SSF81296">
    <property type="entry name" value="E set domains"/>
    <property type="match status" value="1"/>
</dbReference>
<evidence type="ECO:0000256" key="7">
    <source>
        <dbReference type="PROSITE-ProRule" id="PRU10060"/>
    </source>
</evidence>
<dbReference type="GO" id="GO:0030245">
    <property type="term" value="P:cellulose catabolic process"/>
    <property type="evidence" value="ECO:0007669"/>
    <property type="project" value="UniProtKB-KW"/>
</dbReference>
<evidence type="ECO:0000256" key="9">
    <source>
        <dbReference type="SAM" id="MobiDB-lite"/>
    </source>
</evidence>
<dbReference type="InterPro" id="IPR036116">
    <property type="entry name" value="FN3_sf"/>
</dbReference>
<evidence type="ECO:0000256" key="5">
    <source>
        <dbReference type="ARBA" id="ARBA00023326"/>
    </source>
</evidence>
<dbReference type="GO" id="GO:0030247">
    <property type="term" value="F:polysaccharide binding"/>
    <property type="evidence" value="ECO:0007669"/>
    <property type="project" value="UniProtKB-UniRule"/>
</dbReference>
<dbReference type="Gene3D" id="2.60.40.10">
    <property type="entry name" value="Immunoglobulins"/>
    <property type="match status" value="2"/>
</dbReference>
<proteinExistence type="inferred from homology"/>
<dbReference type="InterPro" id="IPR018221">
    <property type="entry name" value="Glyco_hydro_9_His_AS"/>
</dbReference>
<dbReference type="Pfam" id="PF00041">
    <property type="entry name" value="fn3"/>
    <property type="match status" value="1"/>
</dbReference>
<sequence length="963" mass="101618">MRSLPSPRWRRQATAALALVAVSGALASGTAHAAEYERLVNGSFSNGSADPWWASAGVSNRVTNGELCATVTGGTVNPWDSLIGQNGVPFEAGQSYTMSFDAYASVARPAAAVAGEGVSPYRQIAKHDIALTTTKQRFTFTFTSELDFPDAGPGQVTFHLGAQAADTTVCVDNVSLIGGVKPPGGDPATPAKKINVNQVAYVPGLPKQATLTSDATVAQQWVLKNSAGTTVATGTTVPRGSVDPESGDSTHLIDFSSFDTAGAGYTLTVGTETSFPFDIATDELKKMRYDALAYFYHNRSGIPIEAQYVGEQYARPAGHLNVAPNQGDNNVPCLATISCGYTLDVRGGWYDAGDHGKYVVNGGISAWQVLNTYERAVRIGDPAPLGDGKLNIPEKANGVPDILDEARWEVEFLLKMQAPDGMVHHKIHDQNWTGLPLLPHQDPQARRLSATSTAATLNTAAVAAQAARIWKTIDPAFSAKALAAATKAYAAAKANPNKIADPNDGTGGGSYSDSTLTDEFYWAAAEMFTTTGESSYRSDLTSSTHFKGKSINARGYDWGSTGPLGDITLALVPNGLPAADITAIKSAFTAVADAHLSQMSTQGYPAPYRPTEGYDWGSNGLIANNISVLALAHDFTGAAKYREGVFQGLNYLLGRNPMSYSYVSGYGEQPVKNVHHRHWANQLEPTLPTAPPGALSGGPNSALQDPIAARLLTGCKAQKCFVDHIEAYSVNEVTVNWNSAFTWIANWAAEKITTAPPVDTTAPSTPGTPVASDITTTGAKLTWTASADPESGVKEYDVISVEGDALRVVATVTSPSATLTGLRPDTAYKFTVVAKNGANLRSAMSPQVDVRTKPDVVAGYCKVVWRASTWSTGMSANITVTNSSTQPWNGWKLEFTMPGNQKITQGWSATWAQSGQAASATNVSWNRTVAPNASVSIGFNSSGSGSTAQPTDFRVNGNPCTVG</sequence>
<dbReference type="Pfam" id="PF00759">
    <property type="entry name" value="Glyco_hydro_9"/>
    <property type="match status" value="1"/>
</dbReference>
<evidence type="ECO:0000259" key="10">
    <source>
        <dbReference type="PROSITE" id="PS50853"/>
    </source>
</evidence>
<dbReference type="AlphaFoldDB" id="A0A2P8I3M2"/>
<dbReference type="SUPFAM" id="SSF49785">
    <property type="entry name" value="Galactose-binding domain-like"/>
    <property type="match status" value="1"/>
</dbReference>
<comment type="caution">
    <text evidence="12">The sequence shown here is derived from an EMBL/GenBank/DDBJ whole genome shotgun (WGS) entry which is preliminary data.</text>
</comment>
<dbReference type="InterPro" id="IPR008965">
    <property type="entry name" value="CBM2/CBM3_carb-bd_dom_sf"/>
</dbReference>
<protein>
    <recommendedName>
        <fullName evidence="8">Endoglucanase</fullName>
        <ecNumber evidence="8">3.2.1.4</ecNumber>
    </recommendedName>
</protein>
<keyword evidence="2 6" id="KW-0378">Hydrolase</keyword>
<dbReference type="SMART" id="SM00060">
    <property type="entry name" value="FN3"/>
    <property type="match status" value="1"/>
</dbReference>
<dbReference type="InterPro" id="IPR013783">
    <property type="entry name" value="Ig-like_fold"/>
</dbReference>
<keyword evidence="5 6" id="KW-0624">Polysaccharide degradation</keyword>
<dbReference type="InterPro" id="IPR012291">
    <property type="entry name" value="CBM2_carb-bd_dom_sf"/>
</dbReference>
<feature type="active site" evidence="7">
    <location>
        <position position="723"/>
    </location>
</feature>
<dbReference type="InterPro" id="IPR012341">
    <property type="entry name" value="6hp_glycosidase-like_sf"/>
</dbReference>
<dbReference type="SUPFAM" id="SSF49384">
    <property type="entry name" value="Carbohydrate-binding domain"/>
    <property type="match status" value="1"/>
</dbReference>
<dbReference type="EC" id="3.2.1.4" evidence="8"/>
<dbReference type="CDD" id="cd00063">
    <property type="entry name" value="FN3"/>
    <property type="match status" value="1"/>
</dbReference>
<dbReference type="SUPFAM" id="SSF48208">
    <property type="entry name" value="Six-hairpin glycosidases"/>
    <property type="match status" value="1"/>
</dbReference>
<dbReference type="InterPro" id="IPR033126">
    <property type="entry name" value="Glyco_hydro_9_Asp/Glu_AS"/>
</dbReference>
<dbReference type="SMART" id="SM00637">
    <property type="entry name" value="CBD_II"/>
    <property type="match status" value="1"/>
</dbReference>
<dbReference type="PROSITE" id="PS51173">
    <property type="entry name" value="CBM2"/>
    <property type="match status" value="1"/>
</dbReference>
<dbReference type="PROSITE" id="PS00592">
    <property type="entry name" value="GH9_2"/>
    <property type="match status" value="1"/>
</dbReference>
<comment type="similarity">
    <text evidence="1 6 8">Belongs to the glycosyl hydrolase 9 (cellulase E) family.</text>
</comment>
<evidence type="ECO:0000256" key="4">
    <source>
        <dbReference type="ARBA" id="ARBA00023295"/>
    </source>
</evidence>
<dbReference type="PROSITE" id="PS00698">
    <property type="entry name" value="GH9_3"/>
    <property type="match status" value="1"/>
</dbReference>
<dbReference type="InterPro" id="IPR004197">
    <property type="entry name" value="Cellulase_Ig-like"/>
</dbReference>
<feature type="signal peptide" evidence="8">
    <location>
        <begin position="1"/>
        <end position="33"/>
    </location>
</feature>
<organism evidence="12 13">
    <name type="scientific">Saccharothrix carnea</name>
    <dbReference type="NCBI Taxonomy" id="1280637"/>
    <lineage>
        <taxon>Bacteria</taxon>
        <taxon>Bacillati</taxon>
        <taxon>Actinomycetota</taxon>
        <taxon>Actinomycetes</taxon>
        <taxon>Pseudonocardiales</taxon>
        <taxon>Pseudonocardiaceae</taxon>
        <taxon>Saccharothrix</taxon>
    </lineage>
</organism>
<feature type="chain" id="PRO_5015022877" description="Endoglucanase" evidence="8">
    <location>
        <begin position="34"/>
        <end position="963"/>
    </location>
</feature>
<dbReference type="Proteomes" id="UP000241118">
    <property type="component" value="Unassembled WGS sequence"/>
</dbReference>
<dbReference type="Gene3D" id="2.60.120.260">
    <property type="entry name" value="Galactose-binding domain-like"/>
    <property type="match status" value="1"/>
</dbReference>
<evidence type="ECO:0000256" key="1">
    <source>
        <dbReference type="ARBA" id="ARBA00007072"/>
    </source>
</evidence>
<feature type="domain" description="CBM2" evidence="11">
    <location>
        <begin position="854"/>
        <end position="963"/>
    </location>
</feature>
<dbReference type="PROSITE" id="PS50853">
    <property type="entry name" value="FN3"/>
    <property type="match status" value="1"/>
</dbReference>
<keyword evidence="13" id="KW-1185">Reference proteome</keyword>
<evidence type="ECO:0000256" key="6">
    <source>
        <dbReference type="PROSITE-ProRule" id="PRU10059"/>
    </source>
</evidence>
<evidence type="ECO:0000259" key="11">
    <source>
        <dbReference type="PROSITE" id="PS51173"/>
    </source>
</evidence>
<dbReference type="SUPFAM" id="SSF49265">
    <property type="entry name" value="Fibronectin type III"/>
    <property type="match status" value="1"/>
</dbReference>